<evidence type="ECO:0000256" key="5">
    <source>
        <dbReference type="ARBA" id="ARBA00023136"/>
    </source>
</evidence>
<dbReference type="InterPro" id="IPR016476">
    <property type="entry name" value="SH3_dom_pro"/>
</dbReference>
<gene>
    <name evidence="9" type="ORF">SAMN05216339_11144</name>
</gene>
<dbReference type="AlphaFoldDB" id="A0A1I7IVR5"/>
<dbReference type="GO" id="GO:0016020">
    <property type="term" value="C:membrane"/>
    <property type="evidence" value="ECO:0007669"/>
    <property type="project" value="UniProtKB-SubCell"/>
</dbReference>
<dbReference type="Gene3D" id="2.30.30.40">
    <property type="entry name" value="SH3 Domains"/>
    <property type="match status" value="1"/>
</dbReference>
<evidence type="ECO:0000256" key="1">
    <source>
        <dbReference type="ARBA" id="ARBA00004167"/>
    </source>
</evidence>
<feature type="domain" description="SH3b" evidence="8">
    <location>
        <begin position="24"/>
        <end position="89"/>
    </location>
</feature>
<dbReference type="Proteomes" id="UP000183926">
    <property type="component" value="Unassembled WGS sequence"/>
</dbReference>
<dbReference type="SMART" id="SM00287">
    <property type="entry name" value="SH3b"/>
    <property type="match status" value="1"/>
</dbReference>
<evidence type="ECO:0000256" key="3">
    <source>
        <dbReference type="ARBA" id="ARBA00022729"/>
    </source>
</evidence>
<evidence type="ECO:0000256" key="4">
    <source>
        <dbReference type="ARBA" id="ARBA00022989"/>
    </source>
</evidence>
<feature type="coiled-coil region" evidence="6">
    <location>
        <begin position="124"/>
        <end position="182"/>
    </location>
</feature>
<feature type="transmembrane region" description="Helical" evidence="7">
    <location>
        <begin position="194"/>
        <end position="212"/>
    </location>
</feature>
<keyword evidence="3" id="KW-0732">Signal</keyword>
<dbReference type="OrthoDB" id="9790951at2"/>
<dbReference type="PIRSF" id="PIRSF006158">
    <property type="entry name" value="UCP006158_SH3"/>
    <property type="match status" value="1"/>
</dbReference>
<dbReference type="NCBIfam" id="TIGR04211">
    <property type="entry name" value="SH3_and_anchor"/>
    <property type="match status" value="1"/>
</dbReference>
<organism evidence="9 10">
    <name type="scientific">Nitrosomonas eutropha</name>
    <dbReference type="NCBI Taxonomy" id="916"/>
    <lineage>
        <taxon>Bacteria</taxon>
        <taxon>Pseudomonadati</taxon>
        <taxon>Pseudomonadota</taxon>
        <taxon>Betaproteobacteria</taxon>
        <taxon>Nitrosomonadales</taxon>
        <taxon>Nitrosomonadaceae</taxon>
        <taxon>Nitrosomonas</taxon>
    </lineage>
</organism>
<evidence type="ECO:0000256" key="7">
    <source>
        <dbReference type="SAM" id="Phobius"/>
    </source>
</evidence>
<evidence type="ECO:0000256" key="2">
    <source>
        <dbReference type="ARBA" id="ARBA00022692"/>
    </source>
</evidence>
<reference evidence="9 10" key="1">
    <citation type="submission" date="2016-10" db="EMBL/GenBank/DDBJ databases">
        <authorList>
            <person name="de Groot N.N."/>
        </authorList>
    </citation>
    <scope>NUCLEOTIDE SEQUENCE [LARGE SCALE GENOMIC DNA]</scope>
    <source>
        <strain evidence="9 10">Nm24</strain>
    </source>
</reference>
<evidence type="ECO:0000313" key="9">
    <source>
        <dbReference type="EMBL" id="SFU77023.1"/>
    </source>
</evidence>
<name>A0A1I7IVR5_9PROT</name>
<evidence type="ECO:0000256" key="6">
    <source>
        <dbReference type="SAM" id="Coils"/>
    </source>
</evidence>
<dbReference type="Pfam" id="PF08239">
    <property type="entry name" value="SH3_3"/>
    <property type="match status" value="1"/>
</dbReference>
<keyword evidence="5 7" id="KW-0472">Membrane</keyword>
<keyword evidence="2 7" id="KW-0812">Transmembrane</keyword>
<protein>
    <submittedName>
        <fullName evidence="9">SH3 domain protein</fullName>
    </submittedName>
</protein>
<comment type="subcellular location">
    <subcellularLocation>
        <location evidence="1">Membrane</location>
        <topology evidence="1">Single-pass membrane protein</topology>
    </subcellularLocation>
</comment>
<evidence type="ECO:0000259" key="8">
    <source>
        <dbReference type="SMART" id="SM00287"/>
    </source>
</evidence>
<sequence>MSRLTHLLIIFVVFVCVLPLAAQAEKGYASDQVEVLVRTGPSHKHAIVKVLKSGAELEVLERDRSSGHARVRTAGGAEGWVLTRHLMTEPAARVLLEALSNQFSGDENRPDNPRAQADLIRHEYETLMQRATMLEKNNKQLAAELSKIKQLAANAVQLDNQNQELRQQTDVLTAKLGKLEQENQTLGKQVEREWFYAGGLVLFAGLFLGLIIPRIQWRKRSRYSDFS</sequence>
<keyword evidence="6" id="KW-0175">Coiled coil</keyword>
<keyword evidence="4 7" id="KW-1133">Transmembrane helix</keyword>
<dbReference type="EMBL" id="FPBL01000011">
    <property type="protein sequence ID" value="SFU77023.1"/>
    <property type="molecule type" value="Genomic_DNA"/>
</dbReference>
<dbReference type="RefSeq" id="WP_074929213.1">
    <property type="nucleotide sequence ID" value="NZ_FPBL01000011.1"/>
</dbReference>
<evidence type="ECO:0000313" key="10">
    <source>
        <dbReference type="Proteomes" id="UP000183926"/>
    </source>
</evidence>
<proteinExistence type="predicted"/>
<accession>A0A1I7IVR5</accession>
<dbReference type="InterPro" id="IPR003646">
    <property type="entry name" value="SH3-like_bac-type"/>
</dbReference>